<dbReference type="SUPFAM" id="SSF160631">
    <property type="entry name" value="SMI1/KNR4-like"/>
    <property type="match status" value="1"/>
</dbReference>
<name>A0A2H6LF77_9NOSO</name>
<comment type="caution">
    <text evidence="2">The sequence shown here is derived from an EMBL/GenBank/DDBJ whole genome shotgun (WGS) entry which is preliminary data.</text>
</comment>
<evidence type="ECO:0000259" key="1">
    <source>
        <dbReference type="Pfam" id="PF09346"/>
    </source>
</evidence>
<dbReference type="AlphaFoldDB" id="A0A2H6LF77"/>
<dbReference type="EMBL" id="BDGE01000026">
    <property type="protein sequence ID" value="GBE91860.1"/>
    <property type="molecule type" value="Genomic_DNA"/>
</dbReference>
<dbReference type="InterPro" id="IPR037883">
    <property type="entry name" value="Knr4/Smi1-like_sf"/>
</dbReference>
<gene>
    <name evidence="2" type="ORF">NCWK1_1613</name>
</gene>
<reference evidence="3" key="1">
    <citation type="journal article" date="2018" name="Genome Announc.">
        <title>Draft Genome Sequence of the Nitrogen-Fixing and Hormogonia-Inducing Cyanobacterium Nostoc cycadae Strain WK-1, Isolated from the Coralloid Roots of Cycas revoluta.</title>
        <authorList>
            <person name="Kanesaki Y."/>
            <person name="Hirose M."/>
            <person name="Hirose Y."/>
            <person name="Fujisawa T."/>
            <person name="Nakamura Y."/>
            <person name="Watanabe S."/>
            <person name="Matsunaga S."/>
            <person name="Uchida H."/>
            <person name="Murakami A."/>
        </authorList>
    </citation>
    <scope>NUCLEOTIDE SEQUENCE [LARGE SCALE GENOMIC DNA]</scope>
    <source>
        <strain evidence="3">WK-1</strain>
    </source>
</reference>
<feature type="domain" description="Knr4/Smi1-like" evidence="1">
    <location>
        <begin position="30"/>
        <end position="148"/>
    </location>
</feature>
<evidence type="ECO:0000313" key="2">
    <source>
        <dbReference type="EMBL" id="GBE91860.1"/>
    </source>
</evidence>
<proteinExistence type="predicted"/>
<dbReference type="InterPro" id="IPR018958">
    <property type="entry name" value="Knr4/Smi1-like_dom"/>
</dbReference>
<protein>
    <submittedName>
        <fullName evidence="2">HEAT domain containing protein</fullName>
    </submittedName>
</protein>
<dbReference type="Pfam" id="PF09346">
    <property type="entry name" value="SMI1_KNR4"/>
    <property type="match status" value="1"/>
</dbReference>
<organism evidence="2 3">
    <name type="scientific">Nostoc cycadae WK-1</name>
    <dbReference type="NCBI Taxonomy" id="1861711"/>
    <lineage>
        <taxon>Bacteria</taxon>
        <taxon>Bacillati</taxon>
        <taxon>Cyanobacteriota</taxon>
        <taxon>Cyanophyceae</taxon>
        <taxon>Nostocales</taxon>
        <taxon>Nostocaceae</taxon>
        <taxon>Nostoc</taxon>
    </lineage>
</organism>
<evidence type="ECO:0000313" key="3">
    <source>
        <dbReference type="Proteomes" id="UP000236527"/>
    </source>
</evidence>
<sequence>MLTLTQYLERILVWLQLNQPSFASSLQPGLTRLQIQEKVQNLPLVLSEEFYELYQWRNGVTYGDENFAIFYPPYTFNSLEFAIEEYYKLIKYAHKFSEQNWVDPAEIWNNKWLPIFSFDKEYICIISDENNIEVSQVLHKLMGGGEPIIKYTSLANMMRTIAECYETGIYYVSEHGDLEIDEIRADQIRLQYNDLFENY</sequence>
<dbReference type="Proteomes" id="UP000236527">
    <property type="component" value="Unassembled WGS sequence"/>
</dbReference>
<accession>A0A2H6LF77</accession>
<keyword evidence="3" id="KW-1185">Reference proteome</keyword>
<dbReference type="RefSeq" id="WP_103124396.1">
    <property type="nucleotide sequence ID" value="NZ_DF978425.1"/>
</dbReference>